<dbReference type="AlphaFoldDB" id="A0A6M8BIZ9"/>
<proteinExistence type="predicted"/>
<evidence type="ECO:0000256" key="5">
    <source>
        <dbReference type="ARBA" id="ARBA00022741"/>
    </source>
</evidence>
<keyword evidence="7 9" id="KW-1133">Transmembrane helix</keyword>
<evidence type="ECO:0000259" key="11">
    <source>
        <dbReference type="PROSITE" id="PS50929"/>
    </source>
</evidence>
<dbReference type="InterPro" id="IPR011527">
    <property type="entry name" value="ABC1_TM_dom"/>
</dbReference>
<dbReference type="GO" id="GO:0005886">
    <property type="term" value="C:plasma membrane"/>
    <property type="evidence" value="ECO:0007669"/>
    <property type="project" value="UniProtKB-SubCell"/>
</dbReference>
<dbReference type="SMART" id="SM00382">
    <property type="entry name" value="AAA"/>
    <property type="match status" value="1"/>
</dbReference>
<feature type="transmembrane region" description="Helical" evidence="9">
    <location>
        <begin position="74"/>
        <end position="95"/>
    </location>
</feature>
<dbReference type="PROSITE" id="PS50929">
    <property type="entry name" value="ABC_TM1F"/>
    <property type="match status" value="1"/>
</dbReference>
<feature type="domain" description="ABC transmembrane type-1" evidence="11">
    <location>
        <begin position="21"/>
        <end position="322"/>
    </location>
</feature>
<dbReference type="PROSITE" id="PS50893">
    <property type="entry name" value="ABC_TRANSPORTER_2"/>
    <property type="match status" value="1"/>
</dbReference>
<dbReference type="FunFam" id="3.40.50.300:FF:000299">
    <property type="entry name" value="ABC transporter ATP-binding protein/permease"/>
    <property type="match status" value="1"/>
</dbReference>
<dbReference type="InterPro" id="IPR027417">
    <property type="entry name" value="P-loop_NTPase"/>
</dbReference>
<dbReference type="InterPro" id="IPR003593">
    <property type="entry name" value="AAA+_ATPase"/>
</dbReference>
<dbReference type="Gene3D" id="1.20.1560.10">
    <property type="entry name" value="ABC transporter type 1, transmembrane domain"/>
    <property type="match status" value="1"/>
</dbReference>
<dbReference type="InterPro" id="IPR003439">
    <property type="entry name" value="ABC_transporter-like_ATP-bd"/>
</dbReference>
<comment type="subcellular location">
    <subcellularLocation>
        <location evidence="1">Cell membrane</location>
        <topology evidence="1">Multi-pass membrane protein</topology>
    </subcellularLocation>
</comment>
<dbReference type="KEGG" id="theu:HPC62_13375"/>
<gene>
    <name evidence="12" type="ORF">HPC62_13375</name>
</gene>
<dbReference type="SUPFAM" id="SSF90123">
    <property type="entry name" value="ABC transporter transmembrane region"/>
    <property type="match status" value="1"/>
</dbReference>
<dbReference type="GO" id="GO:0016887">
    <property type="term" value="F:ATP hydrolysis activity"/>
    <property type="evidence" value="ECO:0007669"/>
    <property type="project" value="InterPro"/>
</dbReference>
<keyword evidence="2" id="KW-0813">Transport</keyword>
<evidence type="ECO:0000256" key="8">
    <source>
        <dbReference type="ARBA" id="ARBA00023136"/>
    </source>
</evidence>
<organism evidence="12 13">
    <name type="scientific">Thermoleptolyngbya sichuanensis A183</name>
    <dbReference type="NCBI Taxonomy" id="2737172"/>
    <lineage>
        <taxon>Bacteria</taxon>
        <taxon>Bacillati</taxon>
        <taxon>Cyanobacteriota</taxon>
        <taxon>Cyanophyceae</taxon>
        <taxon>Oculatellales</taxon>
        <taxon>Oculatellaceae</taxon>
        <taxon>Thermoleptolyngbya</taxon>
        <taxon>Thermoleptolyngbya sichuanensis</taxon>
    </lineage>
</organism>
<evidence type="ECO:0000256" key="4">
    <source>
        <dbReference type="ARBA" id="ARBA00022692"/>
    </source>
</evidence>
<evidence type="ECO:0000256" key="2">
    <source>
        <dbReference type="ARBA" id="ARBA00022448"/>
    </source>
</evidence>
<evidence type="ECO:0000256" key="9">
    <source>
        <dbReference type="SAM" id="Phobius"/>
    </source>
</evidence>
<dbReference type="InterPro" id="IPR036640">
    <property type="entry name" value="ABC1_TM_sf"/>
</dbReference>
<feature type="transmembrane region" description="Helical" evidence="9">
    <location>
        <begin position="21"/>
        <end position="44"/>
    </location>
</feature>
<feature type="transmembrane region" description="Helical" evidence="9">
    <location>
        <begin position="264"/>
        <end position="285"/>
    </location>
</feature>
<dbReference type="InterPro" id="IPR039421">
    <property type="entry name" value="Type_1_exporter"/>
</dbReference>
<dbReference type="PANTHER" id="PTHR24221">
    <property type="entry name" value="ATP-BINDING CASSETTE SUB-FAMILY B"/>
    <property type="match status" value="1"/>
</dbReference>
<feature type="domain" description="ABC transporter" evidence="10">
    <location>
        <begin position="368"/>
        <end position="593"/>
    </location>
</feature>
<dbReference type="GO" id="GO:0005524">
    <property type="term" value="F:ATP binding"/>
    <property type="evidence" value="ECO:0007669"/>
    <property type="project" value="UniProtKB-KW"/>
</dbReference>
<dbReference type="InterPro" id="IPR017871">
    <property type="entry name" value="ABC_transporter-like_CS"/>
</dbReference>
<accession>A0A6M8BIZ9</accession>
<dbReference type="PROSITE" id="PS00211">
    <property type="entry name" value="ABC_TRANSPORTER_1"/>
    <property type="match status" value="1"/>
</dbReference>
<evidence type="ECO:0000256" key="1">
    <source>
        <dbReference type="ARBA" id="ARBA00004651"/>
    </source>
</evidence>
<dbReference type="SUPFAM" id="SSF52540">
    <property type="entry name" value="P-loop containing nucleoside triphosphate hydrolases"/>
    <property type="match status" value="1"/>
</dbReference>
<sequence length="594" mass="66216">MLQYLKKIWFILGNSKRQIPLLFLVFTISSLAETLGIGMLGPFFTIVSDPQIIEQNSALSGIFGALRISSTRGVITFLCIFIAVTFILKSALYFFSKLYILKFSHMHRANMIQTLNHAYLYSDYNYFISKNSSSLIKNITLETQEFCYKILLSLLYGVSNLFILVFLFVLMAATDLLLLAATLSALLPVVLLIYFMRHRLKRWGRKSSEALQGIIKTLNHGLGGFKETRVIGCAPYFEAQMASNAKQYAQAASFAASFDMLPRILIETVLVVFIVSFIAISQLFLSRSTDLLISSLSVFAVASIRLVPAASQLMSTIGNLQSTRHVPDILYADLKEIEQRFSVSSNSSLGSRERALNHTVAMDFQQQIRLSNVVYRYSTSLDPAINDVSLEIQKGESIAFIGKSGAGKTTLVDIILGLLTPQSGDITVDGVSIYRDLRAWQNLVGYIPQSIFLLDDTIERNIAFGVPDHLIDYRRLEQAIAAAQLEELIAQIPKGIHTRIGERGVMLSGGQRQRIGIARALYHEREVLVLDEATSALDNETEKKVSEAIQALSGKKTIIIIAHRLSTVEHCNRVYLLETGKVLRSGKYREIIAS</sequence>
<evidence type="ECO:0000259" key="10">
    <source>
        <dbReference type="PROSITE" id="PS50893"/>
    </source>
</evidence>
<evidence type="ECO:0000313" key="12">
    <source>
        <dbReference type="EMBL" id="QKD83053.1"/>
    </source>
</evidence>
<evidence type="ECO:0000256" key="3">
    <source>
        <dbReference type="ARBA" id="ARBA00022475"/>
    </source>
</evidence>
<protein>
    <submittedName>
        <fullName evidence="12">ABC transporter ATP-binding protein/permease</fullName>
    </submittedName>
</protein>
<evidence type="ECO:0000256" key="7">
    <source>
        <dbReference type="ARBA" id="ARBA00022989"/>
    </source>
</evidence>
<keyword evidence="4 9" id="KW-0812">Transmembrane</keyword>
<name>A0A6M8BIZ9_9CYAN</name>
<dbReference type="EMBL" id="CP053661">
    <property type="protein sequence ID" value="QKD83053.1"/>
    <property type="molecule type" value="Genomic_DNA"/>
</dbReference>
<evidence type="ECO:0000313" key="13">
    <source>
        <dbReference type="Proteomes" id="UP000505210"/>
    </source>
</evidence>
<dbReference type="GO" id="GO:0140359">
    <property type="term" value="F:ABC-type transporter activity"/>
    <property type="evidence" value="ECO:0007669"/>
    <property type="project" value="InterPro"/>
</dbReference>
<keyword evidence="8 9" id="KW-0472">Membrane</keyword>
<dbReference type="GO" id="GO:0034040">
    <property type="term" value="F:ATPase-coupled lipid transmembrane transporter activity"/>
    <property type="evidence" value="ECO:0007669"/>
    <property type="project" value="TreeGrafter"/>
</dbReference>
<feature type="transmembrane region" description="Helical" evidence="9">
    <location>
        <begin position="176"/>
        <end position="196"/>
    </location>
</feature>
<evidence type="ECO:0000256" key="6">
    <source>
        <dbReference type="ARBA" id="ARBA00022840"/>
    </source>
</evidence>
<keyword evidence="13" id="KW-1185">Reference proteome</keyword>
<keyword evidence="6 12" id="KW-0067">ATP-binding</keyword>
<dbReference type="PANTHER" id="PTHR24221:SF654">
    <property type="entry name" value="ATP-BINDING CASSETTE SUB-FAMILY B MEMBER 6"/>
    <property type="match status" value="1"/>
</dbReference>
<dbReference type="Gene3D" id="3.40.50.300">
    <property type="entry name" value="P-loop containing nucleotide triphosphate hydrolases"/>
    <property type="match status" value="1"/>
</dbReference>
<feature type="transmembrane region" description="Helical" evidence="9">
    <location>
        <begin position="146"/>
        <end position="170"/>
    </location>
</feature>
<keyword evidence="5" id="KW-0547">Nucleotide-binding</keyword>
<keyword evidence="3" id="KW-1003">Cell membrane</keyword>
<dbReference type="Proteomes" id="UP000505210">
    <property type="component" value="Chromosome"/>
</dbReference>
<dbReference type="Pfam" id="PF00005">
    <property type="entry name" value="ABC_tran"/>
    <property type="match status" value="1"/>
</dbReference>
<reference evidence="12 13" key="1">
    <citation type="submission" date="2020-05" db="EMBL/GenBank/DDBJ databases">
        <title>Complete genome sequence of of a novel Thermoleptolyngbya strain isolated from hot springs of Ganzi, Sichuan China.</title>
        <authorList>
            <person name="Tang J."/>
            <person name="Daroch M."/>
            <person name="Li L."/>
            <person name="Waleron K."/>
            <person name="Waleron M."/>
            <person name="Waleron M."/>
        </authorList>
    </citation>
    <scope>NUCLEOTIDE SEQUENCE [LARGE SCALE GENOMIC DNA]</scope>
    <source>
        <strain evidence="12 13">PKUAC-SCTA183</strain>
    </source>
</reference>
<dbReference type="RefSeq" id="WP_172356432.1">
    <property type="nucleotide sequence ID" value="NZ_CP053661.1"/>
</dbReference>